<protein>
    <submittedName>
        <fullName evidence="1">Uncharacterized protein</fullName>
    </submittedName>
</protein>
<dbReference type="InterPro" id="IPR014839">
    <property type="entry name" value="Crt10"/>
</dbReference>
<evidence type="ECO:0000313" key="2">
    <source>
        <dbReference type="Proteomes" id="UP000253472"/>
    </source>
</evidence>
<organism evidence="1 2">
    <name type="scientific">Candida viswanathii</name>
    <dbReference type="NCBI Taxonomy" id="5486"/>
    <lineage>
        <taxon>Eukaryota</taxon>
        <taxon>Fungi</taxon>
        <taxon>Dikarya</taxon>
        <taxon>Ascomycota</taxon>
        <taxon>Saccharomycotina</taxon>
        <taxon>Pichiomycetes</taxon>
        <taxon>Debaryomycetaceae</taxon>
        <taxon>Candida/Lodderomyces clade</taxon>
        <taxon>Candida</taxon>
    </lineage>
</organism>
<accession>A0A367YMA7</accession>
<dbReference type="AlphaFoldDB" id="A0A367YMA7"/>
<dbReference type="InterPro" id="IPR036322">
    <property type="entry name" value="WD40_repeat_dom_sf"/>
</dbReference>
<reference evidence="1 2" key="1">
    <citation type="submission" date="2018-06" db="EMBL/GenBank/DDBJ databases">
        <title>Whole genome sequencing of Candida tropicalis (genome annotated by CSBL at Korea University).</title>
        <authorList>
            <person name="Ahn J."/>
        </authorList>
    </citation>
    <scope>NUCLEOTIDE SEQUENCE [LARGE SCALE GENOMIC DNA]</scope>
    <source>
        <strain evidence="1 2">ATCC 20962</strain>
    </source>
</reference>
<gene>
    <name evidence="1" type="ORF">Cantr_02430</name>
</gene>
<name>A0A367YMA7_9ASCO</name>
<sequence length="711" mass="81084">MQTFQHFLDSRGIRRIRRQHRLLSGSIRSRATSDGNIRINTIMSNIRNENEVQLSGSDDEEVIEDEPLGIIQINNDVDDDFDTFYNARRESFGGTSVVVTTDDEELDKSFEYIAGLPPPSSSMLPEPEVTGLANFEFSIKHQPFNDEDYCTIDNSDFSRLLYKSPAEKFPNSLKLKHFGIKKMFADDFRKFKNNLSAIISDGVNDFLVLALNSELVFFTFDQVSSLPSTQLLRLDTSPPFTSSTDRLISTWPYFPHTINFVKAGPLNGKQILAACTDDGTLLIWYNETIMSLVSQFQKLNKQDNDSTIASASATNTSATVIKPDFRIKMEASLWGLDFKTCNGHSIIAASDNSQSIVLLYYHPIDERFYHVKSHQILHNIPEVSIVSYIEEDQEHIVQVSCVSISGEIIVFEFKFSIQEGPLDEADYEHFKNELYYYVDSTMEQLENRNGIEPNELSAIKLRKFNRVNFTEPLCTSRVVLSEDCWTIKPLDLRWFLPVGSLQDVFGDSKIDETKELERIANESRILGKPSGMFQYFQSKTVSFEQPGDELYRSSKLTNVDDEYRRIHKELVSGSTSEILLVSTAKKLAMFRFPSLFCNCSTPKVFDLPIPFNDESKFTNRMSITKVIPELLCFIAVTQQGLVTIMRLCTYRGIYGMRQEHVFPNAMSLSLGYHGYRTIIGLSVRNRTIDVPCYNLYISYNDGLVIGYKLSL</sequence>
<dbReference type="EMBL" id="QLNQ01000001">
    <property type="protein sequence ID" value="RCK67015.1"/>
    <property type="molecule type" value="Genomic_DNA"/>
</dbReference>
<dbReference type="Proteomes" id="UP000253472">
    <property type="component" value="Unassembled WGS sequence"/>
</dbReference>
<dbReference type="STRING" id="5486.A0A367YMA7"/>
<dbReference type="OrthoDB" id="4068815at2759"/>
<comment type="caution">
    <text evidence="1">The sequence shown here is derived from an EMBL/GenBank/DDBJ whole genome shotgun (WGS) entry which is preliminary data.</text>
</comment>
<dbReference type="Pfam" id="PF08728">
    <property type="entry name" value="CRT10"/>
    <property type="match status" value="2"/>
</dbReference>
<keyword evidence="2" id="KW-1185">Reference proteome</keyword>
<dbReference type="SUPFAM" id="SSF50978">
    <property type="entry name" value="WD40 repeat-like"/>
    <property type="match status" value="1"/>
</dbReference>
<evidence type="ECO:0000313" key="1">
    <source>
        <dbReference type="EMBL" id="RCK67015.1"/>
    </source>
</evidence>
<proteinExistence type="predicted"/>